<dbReference type="EC" id="2.8.1.7" evidence="3"/>
<evidence type="ECO:0000256" key="1">
    <source>
        <dbReference type="ARBA" id="ARBA00001933"/>
    </source>
</evidence>
<dbReference type="AlphaFoldDB" id="A0A0E3WUP3"/>
<name>A0A0E3WUP3_9EURY</name>
<comment type="catalytic activity">
    <reaction evidence="6">
        <text>(sulfur carrier)-H + L-cysteine = (sulfur carrier)-SH + L-alanine</text>
        <dbReference type="Rhea" id="RHEA:43892"/>
        <dbReference type="Rhea" id="RHEA-COMP:14737"/>
        <dbReference type="Rhea" id="RHEA-COMP:14739"/>
        <dbReference type="ChEBI" id="CHEBI:29917"/>
        <dbReference type="ChEBI" id="CHEBI:35235"/>
        <dbReference type="ChEBI" id="CHEBI:57972"/>
        <dbReference type="ChEBI" id="CHEBI:64428"/>
        <dbReference type="EC" id="2.8.1.7"/>
    </reaction>
</comment>
<keyword evidence="5" id="KW-0663">Pyridoxal phosphate</keyword>
<dbReference type="Gene3D" id="3.90.1150.10">
    <property type="entry name" value="Aspartate Aminotransferase, domain 1"/>
    <property type="match status" value="1"/>
</dbReference>
<dbReference type="HOGENOM" id="CLU_003433_2_5_2"/>
<dbReference type="Gene3D" id="3.40.640.10">
    <property type="entry name" value="Type I PLP-dependent aspartate aminotransferase-like (Major domain)"/>
    <property type="match status" value="1"/>
</dbReference>
<dbReference type="CDD" id="cd06453">
    <property type="entry name" value="SufS_like"/>
    <property type="match status" value="1"/>
</dbReference>
<proteinExistence type="inferred from homology"/>
<dbReference type="InterPro" id="IPR015422">
    <property type="entry name" value="PyrdxlP-dep_Trfase_small"/>
</dbReference>
<dbReference type="Pfam" id="PF00266">
    <property type="entry name" value="Aminotran_5"/>
    <property type="match status" value="1"/>
</dbReference>
<evidence type="ECO:0000259" key="8">
    <source>
        <dbReference type="Pfam" id="PF00266"/>
    </source>
</evidence>
<keyword evidence="10" id="KW-1185">Reference proteome</keyword>
<keyword evidence="4 9" id="KW-0808">Transferase</keyword>
<dbReference type="PIRSF" id="PIRSF005572">
    <property type="entry name" value="NifS"/>
    <property type="match status" value="1"/>
</dbReference>
<dbReference type="InterPro" id="IPR020578">
    <property type="entry name" value="Aminotrans_V_PyrdxlP_BS"/>
</dbReference>
<evidence type="ECO:0000256" key="7">
    <source>
        <dbReference type="RuleBase" id="RU004504"/>
    </source>
</evidence>
<organism evidence="9 10">
    <name type="scientific">Methanosarcina horonobensis HB-1 = JCM 15518</name>
    <dbReference type="NCBI Taxonomy" id="1434110"/>
    <lineage>
        <taxon>Archaea</taxon>
        <taxon>Methanobacteriati</taxon>
        <taxon>Methanobacteriota</taxon>
        <taxon>Stenosarchaea group</taxon>
        <taxon>Methanomicrobia</taxon>
        <taxon>Methanosarcinales</taxon>
        <taxon>Methanosarcinaceae</taxon>
        <taxon>Methanosarcina</taxon>
    </lineage>
</organism>
<feature type="domain" description="Aminotransferase class V" evidence="8">
    <location>
        <begin position="17"/>
        <end position="387"/>
    </location>
</feature>
<dbReference type="InterPro" id="IPR015424">
    <property type="entry name" value="PyrdxlP-dep_Trfase"/>
</dbReference>
<dbReference type="OrthoDB" id="5817at2157"/>
<dbReference type="InterPro" id="IPR010970">
    <property type="entry name" value="Cys_dSase_SufS"/>
</dbReference>
<evidence type="ECO:0000313" key="9">
    <source>
        <dbReference type="EMBL" id="AKB78465.1"/>
    </source>
</evidence>
<dbReference type="PANTHER" id="PTHR43586">
    <property type="entry name" value="CYSTEINE DESULFURASE"/>
    <property type="match status" value="1"/>
</dbReference>
<evidence type="ECO:0000256" key="5">
    <source>
        <dbReference type="ARBA" id="ARBA00022898"/>
    </source>
</evidence>
<dbReference type="SUPFAM" id="SSF53383">
    <property type="entry name" value="PLP-dependent transferases"/>
    <property type="match status" value="1"/>
</dbReference>
<evidence type="ECO:0000256" key="3">
    <source>
        <dbReference type="ARBA" id="ARBA00012239"/>
    </source>
</evidence>
<dbReference type="GO" id="GO:0031071">
    <property type="term" value="F:cysteine desulfurase activity"/>
    <property type="evidence" value="ECO:0007669"/>
    <property type="project" value="UniProtKB-EC"/>
</dbReference>
<comment type="similarity">
    <text evidence="2">Belongs to the class-V pyridoxal-phosphate-dependent aminotransferase family. Csd subfamily.</text>
</comment>
<evidence type="ECO:0000313" key="10">
    <source>
        <dbReference type="Proteomes" id="UP000033101"/>
    </source>
</evidence>
<dbReference type="Proteomes" id="UP000033101">
    <property type="component" value="Chromosome"/>
</dbReference>
<dbReference type="InterPro" id="IPR016454">
    <property type="entry name" value="Cysteine_dSase"/>
</dbReference>
<dbReference type="EMBL" id="CP009516">
    <property type="protein sequence ID" value="AKB78465.1"/>
    <property type="molecule type" value="Genomic_DNA"/>
</dbReference>
<reference evidence="9 10" key="1">
    <citation type="submission" date="2014-07" db="EMBL/GenBank/DDBJ databases">
        <title>Methanogenic archaea and the global carbon cycle.</title>
        <authorList>
            <person name="Henriksen J.R."/>
            <person name="Luke J."/>
            <person name="Reinhart S."/>
            <person name="Benedict M.N."/>
            <person name="Youngblut N.D."/>
            <person name="Metcalf M.E."/>
            <person name="Whitaker R.J."/>
            <person name="Metcalf W.W."/>
        </authorList>
    </citation>
    <scope>NUCLEOTIDE SEQUENCE [LARGE SCALE GENOMIC DNA]</scope>
    <source>
        <strain evidence="9 10">HB-1</strain>
    </source>
</reference>
<dbReference type="GO" id="GO:0030170">
    <property type="term" value="F:pyridoxal phosphate binding"/>
    <property type="evidence" value="ECO:0007669"/>
    <property type="project" value="InterPro"/>
</dbReference>
<dbReference type="STRING" id="1434110.MSHOH_1982"/>
<comment type="cofactor">
    <cofactor evidence="1 7">
        <name>pyridoxal 5'-phosphate</name>
        <dbReference type="ChEBI" id="CHEBI:597326"/>
    </cofactor>
</comment>
<sequence>MNIEDCLADFQIPQYLHYLDSAATSLIPEPVIVSMNEYERQYRANVGRGMHRLTRVATQRYQDAHDRVSGFIEGQEGTTVFTRNTTEAINMVAAGLEWEPGDRIVTTVMEHHSNLLPWLRLRQKGVEVITIRPDSEGTFDTGSFDEAITADTKLVAISHVSNALGTVQPVREIASLCKEYGSYFLIDGAQSVPHFPVNVQNIGCDFMCFSGHKMLGPTGTGILWMKEEILSPFMVGGGTVDDVDIEGGTAEGYVLTEGYRRYEAGTPHISGAIGLSQAVKYLENLGMDDIFRHEQKLTERLLAGLAGIDKVNVYGPQDIKNRIGVVSFTIDRIHPHEVAYLLDERASILVRSGDHCCIPLMRYLGLENGTVRASLYLYNTLEEVDLLIQTVEEIARMV</sequence>
<dbReference type="KEGG" id="mhor:MSHOH_1982"/>
<evidence type="ECO:0000256" key="4">
    <source>
        <dbReference type="ARBA" id="ARBA00022679"/>
    </source>
</evidence>
<protein>
    <recommendedName>
        <fullName evidence="3">cysteine desulfurase</fullName>
        <ecNumber evidence="3">2.8.1.7</ecNumber>
    </recommendedName>
</protein>
<dbReference type="RefSeq" id="WP_048139493.1">
    <property type="nucleotide sequence ID" value="NZ_BBCW01000052.1"/>
</dbReference>
<gene>
    <name evidence="9" type="ORF">MSHOH_1982</name>
</gene>
<dbReference type="InterPro" id="IPR000192">
    <property type="entry name" value="Aminotrans_V_dom"/>
</dbReference>
<evidence type="ECO:0000256" key="2">
    <source>
        <dbReference type="ARBA" id="ARBA00010447"/>
    </source>
</evidence>
<dbReference type="PANTHER" id="PTHR43586:SF8">
    <property type="entry name" value="CYSTEINE DESULFURASE 1, CHLOROPLASTIC"/>
    <property type="match status" value="1"/>
</dbReference>
<dbReference type="InterPro" id="IPR015421">
    <property type="entry name" value="PyrdxlP-dep_Trfase_major"/>
</dbReference>
<accession>A0A0E3WUP3</accession>
<dbReference type="GO" id="GO:0006534">
    <property type="term" value="P:cysteine metabolic process"/>
    <property type="evidence" value="ECO:0007669"/>
    <property type="project" value="InterPro"/>
</dbReference>
<evidence type="ECO:0000256" key="6">
    <source>
        <dbReference type="ARBA" id="ARBA00050776"/>
    </source>
</evidence>
<dbReference type="PROSITE" id="PS00595">
    <property type="entry name" value="AA_TRANSFER_CLASS_5"/>
    <property type="match status" value="1"/>
</dbReference>
<dbReference type="GeneID" id="24831212"/>
<dbReference type="PATRIC" id="fig|1434110.4.peg.2522"/>